<sequence>MAQSTARERQVLDLCLASLHALPDCRPEFIPAPEPEAGGTLEMHGPWGCCRYRVVAVTRMTPQTAELIVHRHRLDPPSIPQMVMTDYVSAGCGETLRQEGIEYIDTAGNAFLRQPGLLVEISGRKKASRTPKAGRGFQPTGLRLIHLLLRKPEALNWTYRRLSNEAGLALGAVGPVLKELQQRGFAQPDDNGRLHLCNRTELFHRWEIGYLERLRPKLLLDICRPAADLALTALPDLIVKQGLQGQLQVGGELGAALVLQGTRPQRATLHIQDDPLALMLRLRLVPDADGNISLLRALDPRLGKDPKNARLTLADPLLLHAETTGGGNHADELAQQIYQRYLARHLSPRSTHRSQDATHESR</sequence>
<accession>A0A0B5FNY9</accession>
<protein>
    <submittedName>
        <fullName evidence="1">Uncharacterized protein</fullName>
    </submittedName>
</protein>
<proteinExistence type="predicted"/>
<dbReference type="Pfam" id="PF09952">
    <property type="entry name" value="AbiEi_2"/>
    <property type="match status" value="1"/>
</dbReference>
<dbReference type="InterPro" id="IPR019238">
    <property type="entry name" value="AbiEi_2"/>
</dbReference>
<reference evidence="1 2" key="1">
    <citation type="journal article" date="2015" name="Genome Announc.">
        <title>Genomes of Geoalkalibacter ferrihydriticus Z-0531T and Geoalkalibacter subterraneus Red1T, Two Haloalkaliphilic Metal-Reducing Deltaproteobacteria.</title>
        <authorList>
            <person name="Badalamenti J.P."/>
            <person name="Krajmalnik-Brown R."/>
            <person name="Torres C.I."/>
            <person name="Bond D.R."/>
        </authorList>
    </citation>
    <scope>NUCLEOTIDE SEQUENCE [LARGE SCALE GENOMIC DNA]</scope>
    <source>
        <strain evidence="1 2">Red1</strain>
    </source>
</reference>
<evidence type="ECO:0000313" key="2">
    <source>
        <dbReference type="Proteomes" id="UP000035036"/>
    </source>
</evidence>
<dbReference type="Proteomes" id="UP000035036">
    <property type="component" value="Chromosome"/>
</dbReference>
<name>A0A0B5FNY9_9BACT</name>
<dbReference type="RefSeq" id="WP_040199154.1">
    <property type="nucleotide sequence ID" value="NZ_CP010311.1"/>
</dbReference>
<dbReference type="HOGENOM" id="CLU_065331_0_0_7"/>
<dbReference type="STRING" id="483547.GSUB_03150"/>
<organism evidence="1 2">
    <name type="scientific">Geoalkalibacter subterraneus</name>
    <dbReference type="NCBI Taxonomy" id="483547"/>
    <lineage>
        <taxon>Bacteria</taxon>
        <taxon>Pseudomonadati</taxon>
        <taxon>Thermodesulfobacteriota</taxon>
        <taxon>Desulfuromonadia</taxon>
        <taxon>Desulfuromonadales</taxon>
        <taxon>Geoalkalibacteraceae</taxon>
        <taxon>Geoalkalibacter</taxon>
    </lineage>
</organism>
<keyword evidence="2" id="KW-1185">Reference proteome</keyword>
<evidence type="ECO:0000313" key="1">
    <source>
        <dbReference type="EMBL" id="AJF05770.1"/>
    </source>
</evidence>
<dbReference type="KEGG" id="gsb:GSUB_03150"/>
<dbReference type="EMBL" id="CP010311">
    <property type="protein sequence ID" value="AJF05770.1"/>
    <property type="molecule type" value="Genomic_DNA"/>
</dbReference>
<gene>
    <name evidence="1" type="ORF">GSUB_03150</name>
</gene>
<dbReference type="AlphaFoldDB" id="A0A0B5FNY9"/>
<dbReference type="OrthoDB" id="6630012at2"/>